<dbReference type="Proteomes" id="UP001164390">
    <property type="component" value="Chromosome"/>
</dbReference>
<feature type="signal peptide" evidence="1">
    <location>
        <begin position="1"/>
        <end position="28"/>
    </location>
</feature>
<keyword evidence="3" id="KW-1185">Reference proteome</keyword>
<evidence type="ECO:0000256" key="1">
    <source>
        <dbReference type="SAM" id="SignalP"/>
    </source>
</evidence>
<keyword evidence="1" id="KW-0732">Signal</keyword>
<dbReference type="KEGG" id="sgrg:L0C25_08935"/>
<evidence type="ECO:0000313" key="2">
    <source>
        <dbReference type="EMBL" id="UYM07183.1"/>
    </source>
</evidence>
<sequence length="373" mass="39318">MNTRTLSTRVIPSALGVLALAGSTVAAADADQSPPDQAKMAKHKVIADELDNPRQLSLTPGGKLLVAQAGHGSYDPANCIGEGEEAQCVGATGKITVIDSGDRWNPIAHLLSAAGPDGTFAVGSDGASKRRGGPYYAIITYAPPDLMPEGVPGEQAGKLIAKKPGGKAHVVADISKYEENHDPDGEGVESNPYSVLAQKKRVLVADAAGDTVYQVRKGKVRVFHKMKEYGKKVDAVPTSLATDARTGNILVGELHSEMPGKAKVWSLKQNGKVARTWKGFTTVTGVARAKNGTLYVSELFGGTCGFEDIPTCFPGRVVRVLPNGKRKAYAVPFPAGVVVKHGKPYVAAFSIAPSTGAMGNPNWNGQIWRLNQR</sequence>
<protein>
    <submittedName>
        <fullName evidence="2">ScyD/ScyE family protein</fullName>
    </submittedName>
</protein>
<feature type="chain" id="PRO_5041435464" evidence="1">
    <location>
        <begin position="29"/>
        <end position="373"/>
    </location>
</feature>
<dbReference type="InterPro" id="IPR048031">
    <property type="entry name" value="ScyD/ScyE-like"/>
</dbReference>
<evidence type="ECO:0000313" key="3">
    <source>
        <dbReference type="Proteomes" id="UP001164390"/>
    </source>
</evidence>
<dbReference type="Gene3D" id="2.120.10.30">
    <property type="entry name" value="TolB, C-terminal domain"/>
    <property type="match status" value="1"/>
</dbReference>
<proteinExistence type="predicted"/>
<dbReference type="EMBL" id="CP094970">
    <property type="protein sequence ID" value="UYM07183.1"/>
    <property type="molecule type" value="Genomic_DNA"/>
</dbReference>
<dbReference type="AlphaFoldDB" id="A0AA46YP14"/>
<dbReference type="RefSeq" id="WP_271636132.1">
    <property type="nucleotide sequence ID" value="NZ_CP094970.1"/>
</dbReference>
<name>A0AA46YP14_9ACTN</name>
<dbReference type="NCBIfam" id="NF033206">
    <property type="entry name" value="ScyE_fam"/>
    <property type="match status" value="1"/>
</dbReference>
<accession>A0AA46YP14</accession>
<organism evidence="2 3">
    <name type="scientific">Solicola gregarius</name>
    <dbReference type="NCBI Taxonomy" id="2908642"/>
    <lineage>
        <taxon>Bacteria</taxon>
        <taxon>Bacillati</taxon>
        <taxon>Actinomycetota</taxon>
        <taxon>Actinomycetes</taxon>
        <taxon>Propionibacteriales</taxon>
        <taxon>Nocardioidaceae</taxon>
        <taxon>Solicola</taxon>
    </lineage>
</organism>
<gene>
    <name evidence="2" type="ORF">L0C25_08935</name>
</gene>
<dbReference type="InterPro" id="IPR011042">
    <property type="entry name" value="6-blade_b-propeller_TolB-like"/>
</dbReference>
<dbReference type="SUPFAM" id="SSF63829">
    <property type="entry name" value="Calcium-dependent phosphotriesterase"/>
    <property type="match status" value="1"/>
</dbReference>
<reference evidence="2" key="1">
    <citation type="submission" date="2022-01" db="EMBL/GenBank/DDBJ databases">
        <title>Nocardioidaceae gen. sp. A5X3R13.</title>
        <authorList>
            <person name="Lopez Marin M.A."/>
            <person name="Uhlik O."/>
        </authorList>
    </citation>
    <scope>NUCLEOTIDE SEQUENCE</scope>
    <source>
        <strain evidence="2">A5X3R13</strain>
    </source>
</reference>